<sequence length="233" mass="24356">MKTRPMSLGLVDSGLSADQEKHVVAGRAFPENTTEPMMPDALGHGTAVCNVILHYAPKIALYNAQVFDGRGVTTATSVAAAIDWLVQEKVSMINLSLGLREDREILKIACAKAVAAGIILIAASPAQGKATYPSAYPGIIRATGDARCAVGEISFLDSLQADFGGCARGISPNQKPPSQASQAGEPNIGGSSIGTAHVSGQVVAYLQAGGRASSVREWLVSRANYLHNERRTV</sequence>
<gene>
    <name evidence="7" type="ORF">MNBD_ALPHA03-2135</name>
</gene>
<keyword evidence="4" id="KW-0720">Serine protease</keyword>
<feature type="region of interest" description="Disordered" evidence="5">
    <location>
        <begin position="170"/>
        <end position="190"/>
    </location>
</feature>
<evidence type="ECO:0000256" key="2">
    <source>
        <dbReference type="ARBA" id="ARBA00022670"/>
    </source>
</evidence>
<dbReference type="Pfam" id="PF00082">
    <property type="entry name" value="Peptidase_S8"/>
    <property type="match status" value="1"/>
</dbReference>
<dbReference type="EMBL" id="UOFW01000237">
    <property type="protein sequence ID" value="VAX08270.1"/>
    <property type="molecule type" value="Genomic_DNA"/>
</dbReference>
<dbReference type="AlphaFoldDB" id="A0A3B1BCZ6"/>
<dbReference type="PANTHER" id="PTHR43806:SF11">
    <property type="entry name" value="CEREVISIN-RELATED"/>
    <property type="match status" value="1"/>
</dbReference>
<evidence type="ECO:0000313" key="7">
    <source>
        <dbReference type="EMBL" id="VAX08270.1"/>
    </source>
</evidence>
<protein>
    <recommendedName>
        <fullName evidence="6">Peptidase S8/S53 domain-containing protein</fullName>
    </recommendedName>
</protein>
<dbReference type="InterPro" id="IPR050131">
    <property type="entry name" value="Peptidase_S8_subtilisin-like"/>
</dbReference>
<evidence type="ECO:0000259" key="6">
    <source>
        <dbReference type="Pfam" id="PF00082"/>
    </source>
</evidence>
<proteinExistence type="inferred from homology"/>
<name>A0A3B1BCZ6_9ZZZZ</name>
<evidence type="ECO:0000256" key="4">
    <source>
        <dbReference type="ARBA" id="ARBA00022825"/>
    </source>
</evidence>
<keyword evidence="2" id="KW-0645">Protease</keyword>
<evidence type="ECO:0000256" key="1">
    <source>
        <dbReference type="ARBA" id="ARBA00011073"/>
    </source>
</evidence>
<dbReference type="InterPro" id="IPR000209">
    <property type="entry name" value="Peptidase_S8/S53_dom"/>
</dbReference>
<dbReference type="GO" id="GO:0004252">
    <property type="term" value="F:serine-type endopeptidase activity"/>
    <property type="evidence" value="ECO:0007669"/>
    <property type="project" value="InterPro"/>
</dbReference>
<reference evidence="7" key="1">
    <citation type="submission" date="2018-06" db="EMBL/GenBank/DDBJ databases">
        <authorList>
            <person name="Zhirakovskaya E."/>
        </authorList>
    </citation>
    <scope>NUCLEOTIDE SEQUENCE</scope>
</reference>
<evidence type="ECO:0000256" key="5">
    <source>
        <dbReference type="SAM" id="MobiDB-lite"/>
    </source>
</evidence>
<comment type="similarity">
    <text evidence="1">Belongs to the peptidase S8 family.</text>
</comment>
<dbReference type="InterPro" id="IPR036852">
    <property type="entry name" value="Peptidase_S8/S53_dom_sf"/>
</dbReference>
<feature type="domain" description="Peptidase S8/S53" evidence="6">
    <location>
        <begin position="18"/>
        <end position="223"/>
    </location>
</feature>
<evidence type="ECO:0000256" key="3">
    <source>
        <dbReference type="ARBA" id="ARBA00022801"/>
    </source>
</evidence>
<accession>A0A3B1BCZ6</accession>
<organism evidence="7">
    <name type="scientific">hydrothermal vent metagenome</name>
    <dbReference type="NCBI Taxonomy" id="652676"/>
    <lineage>
        <taxon>unclassified sequences</taxon>
        <taxon>metagenomes</taxon>
        <taxon>ecological metagenomes</taxon>
    </lineage>
</organism>
<dbReference type="SUPFAM" id="SSF52743">
    <property type="entry name" value="Subtilisin-like"/>
    <property type="match status" value="1"/>
</dbReference>
<dbReference type="PROSITE" id="PS51892">
    <property type="entry name" value="SUBTILASE"/>
    <property type="match status" value="1"/>
</dbReference>
<dbReference type="PANTHER" id="PTHR43806">
    <property type="entry name" value="PEPTIDASE S8"/>
    <property type="match status" value="1"/>
</dbReference>
<dbReference type="GO" id="GO:0006508">
    <property type="term" value="P:proteolysis"/>
    <property type="evidence" value="ECO:0007669"/>
    <property type="project" value="UniProtKB-KW"/>
</dbReference>
<feature type="compositionally biased region" description="Polar residues" evidence="5">
    <location>
        <begin position="171"/>
        <end position="190"/>
    </location>
</feature>
<keyword evidence="3" id="KW-0378">Hydrolase</keyword>
<dbReference type="Gene3D" id="3.40.50.200">
    <property type="entry name" value="Peptidase S8/S53 domain"/>
    <property type="match status" value="1"/>
</dbReference>